<feature type="region of interest" description="Disordered" evidence="1">
    <location>
        <begin position="247"/>
        <end position="306"/>
    </location>
</feature>
<reference evidence="2 3" key="1">
    <citation type="journal article" date="2019" name="New Phytol.">
        <title>Comparative genomics reveals unique wood-decay strategies and fruiting body development in the Schizophyllaceae.</title>
        <authorList>
            <person name="Almasi E."/>
            <person name="Sahu N."/>
            <person name="Krizsan K."/>
            <person name="Balint B."/>
            <person name="Kovacs G.M."/>
            <person name="Kiss B."/>
            <person name="Cseklye J."/>
            <person name="Drula E."/>
            <person name="Henrissat B."/>
            <person name="Nagy I."/>
            <person name="Chovatia M."/>
            <person name="Adam C."/>
            <person name="LaButti K."/>
            <person name="Lipzen A."/>
            <person name="Riley R."/>
            <person name="Grigoriev I.V."/>
            <person name="Nagy L.G."/>
        </authorList>
    </citation>
    <scope>NUCLEOTIDE SEQUENCE [LARGE SCALE GENOMIC DNA]</scope>
    <source>
        <strain evidence="2 3">NL-1724</strain>
    </source>
</reference>
<evidence type="ECO:0000256" key="1">
    <source>
        <dbReference type="SAM" id="MobiDB-lite"/>
    </source>
</evidence>
<dbReference type="AlphaFoldDB" id="A0A550C2P7"/>
<feature type="compositionally biased region" description="Low complexity" evidence="1">
    <location>
        <begin position="290"/>
        <end position="300"/>
    </location>
</feature>
<dbReference type="Proteomes" id="UP000320762">
    <property type="component" value="Unassembled WGS sequence"/>
</dbReference>
<feature type="compositionally biased region" description="Basic and acidic residues" evidence="1">
    <location>
        <begin position="272"/>
        <end position="289"/>
    </location>
</feature>
<feature type="region of interest" description="Disordered" evidence="1">
    <location>
        <begin position="180"/>
        <end position="221"/>
    </location>
</feature>
<feature type="region of interest" description="Disordered" evidence="1">
    <location>
        <begin position="488"/>
        <end position="521"/>
    </location>
</feature>
<protein>
    <submittedName>
        <fullName evidence="2">Uncharacterized protein</fullName>
    </submittedName>
</protein>
<proteinExistence type="predicted"/>
<evidence type="ECO:0000313" key="2">
    <source>
        <dbReference type="EMBL" id="TRM59072.1"/>
    </source>
</evidence>
<comment type="caution">
    <text evidence="2">The sequence shown here is derived from an EMBL/GenBank/DDBJ whole genome shotgun (WGS) entry which is preliminary data.</text>
</comment>
<feature type="region of interest" description="Disordered" evidence="1">
    <location>
        <begin position="127"/>
        <end position="164"/>
    </location>
</feature>
<keyword evidence="3" id="KW-1185">Reference proteome</keyword>
<name>A0A550C2P7_9AGAR</name>
<feature type="region of interest" description="Disordered" evidence="1">
    <location>
        <begin position="21"/>
        <end position="41"/>
    </location>
</feature>
<feature type="region of interest" description="Disordered" evidence="1">
    <location>
        <begin position="563"/>
        <end position="605"/>
    </location>
</feature>
<feature type="compositionally biased region" description="Acidic residues" evidence="1">
    <location>
        <begin position="492"/>
        <end position="501"/>
    </location>
</feature>
<dbReference type="EMBL" id="VDMD01000031">
    <property type="protein sequence ID" value="TRM59072.1"/>
    <property type="molecule type" value="Genomic_DNA"/>
</dbReference>
<organism evidence="2 3">
    <name type="scientific">Schizophyllum amplum</name>
    <dbReference type="NCBI Taxonomy" id="97359"/>
    <lineage>
        <taxon>Eukaryota</taxon>
        <taxon>Fungi</taxon>
        <taxon>Dikarya</taxon>
        <taxon>Basidiomycota</taxon>
        <taxon>Agaricomycotina</taxon>
        <taxon>Agaricomycetes</taxon>
        <taxon>Agaricomycetidae</taxon>
        <taxon>Agaricales</taxon>
        <taxon>Schizophyllaceae</taxon>
        <taxon>Schizophyllum</taxon>
    </lineage>
</organism>
<dbReference type="OrthoDB" id="3061698at2759"/>
<evidence type="ECO:0000313" key="3">
    <source>
        <dbReference type="Proteomes" id="UP000320762"/>
    </source>
</evidence>
<gene>
    <name evidence="2" type="ORF">BD626DRAFT_175202</name>
</gene>
<sequence>MAKGLNALNPFTTPVRNFFQRPAKRRHHSEDSDSADAEGLASSFARSSGRLALQTNDTDVNAVIVTALDTPPFCCHEDLLTMPPAQLGRVAASLNARLPMALRIDTNADSPAIRAAIEVLVGIRADNAPPTPARPSTHHSHRTSTNINGPDNRSADSVHHAPRRIRRLPASALVLALRDEDEDGGGSHALLRMDRDPPSSPLARRTGPPTPPPRAFPRTPTLARIEEEAASVPGDGGRPVKRRRVFQARETDSEDAEIDTPTWRASARHRSSHDSRARVHISSARDRRSLPSASHSSYASTLRNARTSATQAMHLPFQPAHPGPPPAIPLPPCPSTDAMSGSTHARSTSIYTTSTSMTVFRERTSTASSSAESICRERTESTSSVGSVLSVGSAMITSSMYSTASAERDATAMVQHDNPAMVQDDPHTMAQDEAEYDVVTPVVQQGLWGAHASSTPLAGKGWRAEDGEEECEKEGLEAEAWVQVDEVKDGGSPDEADEDESPSVIDGWTEGRARPRAAARPSINRSWTGNMEEMRVAGDVLMAYEEMARNRFTMVGDGVVMEDQNTTTGRDTTTGQDADAGQQTTTERQTRADDTEDDCRTSTSRRRLDKRWAMHLADSP</sequence>
<accession>A0A550C2P7</accession>
<feature type="compositionally biased region" description="Low complexity" evidence="1">
    <location>
        <begin position="566"/>
        <end position="586"/>
    </location>
</feature>